<evidence type="ECO:0000256" key="1">
    <source>
        <dbReference type="ARBA" id="ARBA00012513"/>
    </source>
</evidence>
<dbReference type="InterPro" id="IPR001245">
    <property type="entry name" value="Ser-Thr/Tyr_kinase_cat_dom"/>
</dbReference>
<keyword evidence="15" id="KW-1185">Reference proteome</keyword>
<dbReference type="InterPro" id="IPR001480">
    <property type="entry name" value="Bulb-type_lectin_dom"/>
</dbReference>
<dbReference type="PANTHER" id="PTHR32444:SF118">
    <property type="entry name" value="OS09G0551150 PROTEIN"/>
    <property type="match status" value="1"/>
</dbReference>
<dbReference type="AlphaFoldDB" id="A0AAP0MFE2"/>
<evidence type="ECO:0000259" key="13">
    <source>
        <dbReference type="PROSITE" id="PS50948"/>
    </source>
</evidence>
<dbReference type="EC" id="2.7.11.1" evidence="1"/>
<dbReference type="CDD" id="cd01098">
    <property type="entry name" value="PAN_AP_plant"/>
    <property type="match status" value="1"/>
</dbReference>
<evidence type="ECO:0000256" key="8">
    <source>
        <dbReference type="ARBA" id="ARBA00047899"/>
    </source>
</evidence>
<dbReference type="Proteomes" id="UP001428341">
    <property type="component" value="Unassembled WGS sequence"/>
</dbReference>
<feature type="domain" description="Protein kinase" evidence="11">
    <location>
        <begin position="253"/>
        <end position="574"/>
    </location>
</feature>
<keyword evidence="4" id="KW-0547">Nucleotide-binding</keyword>
<reference evidence="14 15" key="1">
    <citation type="submission" date="2024-05" db="EMBL/GenBank/DDBJ databases">
        <title>Haplotype-resolved chromosome-level genome assembly of Huyou (Citrus changshanensis).</title>
        <authorList>
            <person name="Miao C."/>
            <person name="Chen W."/>
            <person name="Wu Y."/>
            <person name="Wang L."/>
            <person name="Zhao S."/>
            <person name="Grierson D."/>
            <person name="Xu C."/>
            <person name="Chen K."/>
        </authorList>
    </citation>
    <scope>NUCLEOTIDE SEQUENCE [LARGE SCALE GENOMIC DNA]</scope>
    <source>
        <strain evidence="14">01-14</strain>
        <tissue evidence="14">Leaf</tissue>
    </source>
</reference>
<dbReference type="Gene3D" id="2.90.10.10">
    <property type="entry name" value="Bulb-type lectin domain"/>
    <property type="match status" value="1"/>
</dbReference>
<feature type="chain" id="PRO_5042919053" description="non-specific serine/threonine protein kinase" evidence="10">
    <location>
        <begin position="25"/>
        <end position="617"/>
    </location>
</feature>
<organism evidence="14 15">
    <name type="scientific">Citrus x changshan-huyou</name>
    <dbReference type="NCBI Taxonomy" id="2935761"/>
    <lineage>
        <taxon>Eukaryota</taxon>
        <taxon>Viridiplantae</taxon>
        <taxon>Streptophyta</taxon>
        <taxon>Embryophyta</taxon>
        <taxon>Tracheophyta</taxon>
        <taxon>Spermatophyta</taxon>
        <taxon>Magnoliopsida</taxon>
        <taxon>eudicotyledons</taxon>
        <taxon>Gunneridae</taxon>
        <taxon>Pentapetalae</taxon>
        <taxon>rosids</taxon>
        <taxon>malvids</taxon>
        <taxon>Sapindales</taxon>
        <taxon>Rutaceae</taxon>
        <taxon>Aurantioideae</taxon>
        <taxon>Citrus</taxon>
    </lineage>
</organism>
<dbReference type="FunFam" id="1.10.510.10:FF:000060">
    <property type="entry name" value="G-type lectin S-receptor-like serine/threonine-protein kinase"/>
    <property type="match status" value="1"/>
</dbReference>
<proteinExistence type="predicted"/>
<keyword evidence="5" id="KW-0418">Kinase</keyword>
<dbReference type="SUPFAM" id="SSF56112">
    <property type="entry name" value="Protein kinase-like (PK-like)"/>
    <property type="match status" value="1"/>
</dbReference>
<evidence type="ECO:0000256" key="9">
    <source>
        <dbReference type="ARBA" id="ARBA00048679"/>
    </source>
</evidence>
<evidence type="ECO:0000256" key="7">
    <source>
        <dbReference type="ARBA" id="ARBA00023180"/>
    </source>
</evidence>
<keyword evidence="7" id="KW-0325">Glycoprotein</keyword>
<dbReference type="InterPro" id="IPR000858">
    <property type="entry name" value="S_locus_glycoprot_dom"/>
</dbReference>
<comment type="catalytic activity">
    <reaction evidence="8">
        <text>L-threonyl-[protein] + ATP = O-phospho-L-threonyl-[protein] + ADP + H(+)</text>
        <dbReference type="Rhea" id="RHEA:46608"/>
        <dbReference type="Rhea" id="RHEA-COMP:11060"/>
        <dbReference type="Rhea" id="RHEA-COMP:11605"/>
        <dbReference type="ChEBI" id="CHEBI:15378"/>
        <dbReference type="ChEBI" id="CHEBI:30013"/>
        <dbReference type="ChEBI" id="CHEBI:30616"/>
        <dbReference type="ChEBI" id="CHEBI:61977"/>
        <dbReference type="ChEBI" id="CHEBI:456216"/>
        <dbReference type="EC" id="2.7.11.1"/>
    </reaction>
</comment>
<name>A0AAP0MFE2_9ROSI</name>
<dbReference type="Pfam" id="PF07714">
    <property type="entry name" value="PK_Tyr_Ser-Thr"/>
    <property type="match status" value="1"/>
</dbReference>
<dbReference type="InterPro" id="IPR036426">
    <property type="entry name" value="Bulb-type_lectin_dom_sf"/>
</dbReference>
<dbReference type="Pfam" id="PF01453">
    <property type="entry name" value="B_lectin"/>
    <property type="match status" value="1"/>
</dbReference>
<feature type="domain" description="Bulb-type lectin" evidence="12">
    <location>
        <begin position="25"/>
        <end position="145"/>
    </location>
</feature>
<dbReference type="Gene3D" id="1.10.510.10">
    <property type="entry name" value="Transferase(Phosphotransferase) domain 1"/>
    <property type="match status" value="1"/>
</dbReference>
<evidence type="ECO:0000313" key="14">
    <source>
        <dbReference type="EMBL" id="KAK9209459.1"/>
    </source>
</evidence>
<dbReference type="SMART" id="SM00108">
    <property type="entry name" value="B_lectin"/>
    <property type="match status" value="1"/>
</dbReference>
<dbReference type="FunFam" id="2.90.10.10:FF:000001">
    <property type="entry name" value="G-type lectin S-receptor-like serine/threonine-protein kinase"/>
    <property type="match status" value="1"/>
</dbReference>
<protein>
    <recommendedName>
        <fullName evidence="1">non-specific serine/threonine protein kinase</fullName>
        <ecNumber evidence="1">2.7.11.1</ecNumber>
    </recommendedName>
</protein>
<dbReference type="PROSITE" id="PS50948">
    <property type="entry name" value="PAN"/>
    <property type="match status" value="1"/>
</dbReference>
<dbReference type="PANTHER" id="PTHR32444">
    <property type="entry name" value="BULB-TYPE LECTIN DOMAIN-CONTAINING PROTEIN"/>
    <property type="match status" value="1"/>
</dbReference>
<keyword evidence="5" id="KW-0808">Transferase</keyword>
<evidence type="ECO:0000256" key="6">
    <source>
        <dbReference type="ARBA" id="ARBA00023157"/>
    </source>
</evidence>
<dbReference type="GO" id="GO:0005524">
    <property type="term" value="F:ATP binding"/>
    <property type="evidence" value="ECO:0007669"/>
    <property type="project" value="InterPro"/>
</dbReference>
<gene>
    <name evidence="14" type="ORF">WN944_001825</name>
</gene>
<keyword evidence="2" id="KW-0723">Serine/threonine-protein kinase</keyword>
<evidence type="ECO:0000256" key="10">
    <source>
        <dbReference type="SAM" id="SignalP"/>
    </source>
</evidence>
<dbReference type="GO" id="GO:0004674">
    <property type="term" value="F:protein serine/threonine kinase activity"/>
    <property type="evidence" value="ECO:0007669"/>
    <property type="project" value="UniProtKB-KW"/>
</dbReference>
<evidence type="ECO:0000313" key="15">
    <source>
        <dbReference type="Proteomes" id="UP001428341"/>
    </source>
</evidence>
<evidence type="ECO:0000259" key="11">
    <source>
        <dbReference type="PROSITE" id="PS50011"/>
    </source>
</evidence>
<dbReference type="CDD" id="cd00028">
    <property type="entry name" value="B_lectin"/>
    <property type="match status" value="1"/>
</dbReference>
<dbReference type="InterPro" id="IPR011009">
    <property type="entry name" value="Kinase-like_dom_sf"/>
</dbReference>
<evidence type="ECO:0000256" key="4">
    <source>
        <dbReference type="ARBA" id="ARBA00022741"/>
    </source>
</evidence>
<accession>A0AAP0MFE2</accession>
<comment type="catalytic activity">
    <reaction evidence="9">
        <text>L-seryl-[protein] + ATP = O-phospho-L-seryl-[protein] + ADP + H(+)</text>
        <dbReference type="Rhea" id="RHEA:17989"/>
        <dbReference type="Rhea" id="RHEA-COMP:9863"/>
        <dbReference type="Rhea" id="RHEA-COMP:11604"/>
        <dbReference type="ChEBI" id="CHEBI:15378"/>
        <dbReference type="ChEBI" id="CHEBI:29999"/>
        <dbReference type="ChEBI" id="CHEBI:30616"/>
        <dbReference type="ChEBI" id="CHEBI:83421"/>
        <dbReference type="ChEBI" id="CHEBI:456216"/>
        <dbReference type="EC" id="2.7.11.1"/>
    </reaction>
</comment>
<dbReference type="PROSITE" id="PS50011">
    <property type="entry name" value="PROTEIN_KINASE_DOM"/>
    <property type="match status" value="1"/>
</dbReference>
<dbReference type="PROSITE" id="PS50927">
    <property type="entry name" value="BULB_LECTIN"/>
    <property type="match status" value="1"/>
</dbReference>
<dbReference type="SMART" id="SM00220">
    <property type="entry name" value="S_TKc"/>
    <property type="match status" value="1"/>
</dbReference>
<comment type="caution">
    <text evidence="14">The sequence shown here is derived from an EMBL/GenBank/DDBJ whole genome shotgun (WGS) entry which is preliminary data.</text>
</comment>
<feature type="domain" description="Apple" evidence="13">
    <location>
        <begin position="335"/>
        <end position="416"/>
    </location>
</feature>
<evidence type="ECO:0000256" key="5">
    <source>
        <dbReference type="ARBA" id="ARBA00022777"/>
    </source>
</evidence>
<keyword evidence="6" id="KW-1015">Disulfide bond</keyword>
<dbReference type="InterPro" id="IPR003609">
    <property type="entry name" value="Pan_app"/>
</dbReference>
<evidence type="ECO:0000259" key="12">
    <source>
        <dbReference type="PROSITE" id="PS50927"/>
    </source>
</evidence>
<dbReference type="Pfam" id="PF00954">
    <property type="entry name" value="S_locus_glycop"/>
    <property type="match status" value="1"/>
</dbReference>
<feature type="signal peptide" evidence="10">
    <location>
        <begin position="1"/>
        <end position="24"/>
    </location>
</feature>
<keyword evidence="3 10" id="KW-0732">Signal</keyword>
<dbReference type="PROSITE" id="PS00108">
    <property type="entry name" value="PROTEIN_KINASE_ST"/>
    <property type="match status" value="1"/>
</dbReference>
<evidence type="ECO:0000256" key="3">
    <source>
        <dbReference type="ARBA" id="ARBA00022729"/>
    </source>
</evidence>
<sequence length="617" mass="69441">MGNLPFSYSFISCVFLLSIKLSIAADTITPSRFIRDGEKLVSSSQRFELGFFSPGKSKYRYLGIWYKQISDTVVWVANRNSPIFDSNATLTIGSSGNLVILNLKNGTIWSSNMTRKAGSPVAQLLDTGNLVLRDNFSSNSSEGHLWQSFDHPSDTLLPGMKLGWDLKTGLERYQTSWRSADDPSPGNYTHRLDIHVLPKLCTYNGSVKLLCSGPWNGVAFQAAPSYSYLYEPTVVDNEDEIYYRYDSYNSPIIMMLKLNPSGKIQRLIWNERNNGWEVFFSGPDYFCQIFGSCGANSVCSIDKTPNCECLMGFKLESQLNQTRPRSCVRSHLVDCTNRDRFVMIDDIKLPDLEEVLLNESMNLKECEAACLKNCTCRAYANSKVTDTPKESPLGWETRVRVIEEIAQGLLYLHQFSRLRVIHRDLKASNILLDKDMNPKISDFGMAKMFGGDELQSKTKRIVGTYGYMSPEYAQQGLFSIKSDVFSFGVLLLETLSSKRNTDFSNTDSLTLLGRAWDLWKDDRAWELIDPILQNEASYLILNRYINVALLCVQEDAVDRPTMFEVVSMLTNETVNLPHPQQPAFSSIRGLKNTILPANGEAGACSVSCLTLSVMDGR</sequence>
<evidence type="ECO:0000256" key="2">
    <source>
        <dbReference type="ARBA" id="ARBA00022527"/>
    </source>
</evidence>
<dbReference type="EMBL" id="JBCGBO010000004">
    <property type="protein sequence ID" value="KAK9209459.1"/>
    <property type="molecule type" value="Genomic_DNA"/>
</dbReference>
<dbReference type="InterPro" id="IPR000719">
    <property type="entry name" value="Prot_kinase_dom"/>
</dbReference>
<dbReference type="SUPFAM" id="SSF51110">
    <property type="entry name" value="alpha-D-mannose-specific plant lectins"/>
    <property type="match status" value="1"/>
</dbReference>
<dbReference type="GO" id="GO:0048544">
    <property type="term" value="P:recognition of pollen"/>
    <property type="evidence" value="ECO:0007669"/>
    <property type="project" value="InterPro"/>
</dbReference>
<dbReference type="InterPro" id="IPR008271">
    <property type="entry name" value="Ser/Thr_kinase_AS"/>
</dbReference>